<sequence length="94" mass="9755">MAAEVEVNDADRPGRAEAQTAAQERERQLAELKAARASGLLVQNQSSPSAPVSAEIAAPPTPVTTEAPTLAIDPERSQCAEPQGPVHGHAEHIG</sequence>
<keyword evidence="3" id="KW-1185">Reference proteome</keyword>
<comment type="caution">
    <text evidence="2">The sequence shown here is derived from an EMBL/GenBank/DDBJ whole genome shotgun (WGS) entry which is preliminary data.</text>
</comment>
<dbReference type="AlphaFoldDB" id="A0A2U0SDB8"/>
<accession>A0A2U0SDB8</accession>
<protein>
    <submittedName>
        <fullName evidence="2">Uncharacterized protein</fullName>
    </submittedName>
</protein>
<feature type="compositionally biased region" description="Basic and acidic residues" evidence="1">
    <location>
        <begin position="23"/>
        <end position="34"/>
    </location>
</feature>
<dbReference type="EMBL" id="QENQ01000001">
    <property type="protein sequence ID" value="PVX29320.1"/>
    <property type="molecule type" value="Genomic_DNA"/>
</dbReference>
<evidence type="ECO:0000313" key="3">
    <source>
        <dbReference type="Proteomes" id="UP000245890"/>
    </source>
</evidence>
<organism evidence="2 3">
    <name type="scientific">Sphingomonas pokkalii</name>
    <dbReference type="NCBI Taxonomy" id="2175090"/>
    <lineage>
        <taxon>Bacteria</taxon>
        <taxon>Pseudomonadati</taxon>
        <taxon>Pseudomonadota</taxon>
        <taxon>Alphaproteobacteria</taxon>
        <taxon>Sphingomonadales</taxon>
        <taxon>Sphingomonadaceae</taxon>
        <taxon>Sphingomonas</taxon>
    </lineage>
</organism>
<feature type="region of interest" description="Disordered" evidence="1">
    <location>
        <begin position="1"/>
        <end position="67"/>
    </location>
</feature>
<reference evidence="2 3" key="1">
    <citation type="submission" date="2018-05" db="EMBL/GenBank/DDBJ databases">
        <title>Description of Sphingomonas pokkalii sp nov, isolated from the rhizosphere of saline tolerant pokkali rice and its draft genome analysis.</title>
        <authorList>
            <person name="Menon R."/>
            <person name="Kumari S."/>
            <person name="Rameshkumar N."/>
        </authorList>
    </citation>
    <scope>NUCLEOTIDE SEQUENCE [LARGE SCALE GENOMIC DNA]</scope>
    <source>
        <strain evidence="2 3">L3B27</strain>
    </source>
</reference>
<proteinExistence type="predicted"/>
<evidence type="ECO:0000313" key="2">
    <source>
        <dbReference type="EMBL" id="PVX29320.1"/>
    </source>
</evidence>
<dbReference type="Proteomes" id="UP000245890">
    <property type="component" value="Unassembled WGS sequence"/>
</dbReference>
<feature type="compositionally biased region" description="Polar residues" evidence="1">
    <location>
        <begin position="41"/>
        <end position="50"/>
    </location>
</feature>
<gene>
    <name evidence="2" type="ORF">DD559_08300</name>
</gene>
<evidence type="ECO:0000256" key="1">
    <source>
        <dbReference type="SAM" id="MobiDB-lite"/>
    </source>
</evidence>
<name>A0A2U0SDB8_9SPHN</name>